<protein>
    <submittedName>
        <fullName evidence="1">Uncharacterized protein</fullName>
    </submittedName>
</protein>
<accession>A0A193GL92</accession>
<name>A0A193GL92_9BORD</name>
<organism evidence="1 2">
    <name type="scientific">Bordetella flabilis</name>
    <dbReference type="NCBI Taxonomy" id="463014"/>
    <lineage>
        <taxon>Bacteria</taxon>
        <taxon>Pseudomonadati</taxon>
        <taxon>Pseudomonadota</taxon>
        <taxon>Betaproteobacteria</taxon>
        <taxon>Burkholderiales</taxon>
        <taxon>Alcaligenaceae</taxon>
        <taxon>Bordetella</taxon>
    </lineage>
</organism>
<evidence type="ECO:0000313" key="1">
    <source>
        <dbReference type="EMBL" id="ANN80862.1"/>
    </source>
</evidence>
<keyword evidence="1" id="KW-0614">Plasmid</keyword>
<keyword evidence="2" id="KW-1185">Reference proteome</keyword>
<dbReference type="KEGG" id="bfz:BAU07_26435"/>
<dbReference type="Proteomes" id="UP000091926">
    <property type="component" value="Plasmid unnamed1"/>
</dbReference>
<evidence type="ECO:0000313" key="2">
    <source>
        <dbReference type="Proteomes" id="UP000091926"/>
    </source>
</evidence>
<dbReference type="AlphaFoldDB" id="A0A193GL92"/>
<gene>
    <name evidence="1" type="ORF">BAU07_26435</name>
</gene>
<reference evidence="1 2" key="1">
    <citation type="submission" date="2016-06" db="EMBL/GenBank/DDBJ databases">
        <title>Complete genome sequences of Bordetella bronchialis and Bordetella flabilis.</title>
        <authorList>
            <person name="LiPuma J.J."/>
            <person name="Spilker T."/>
        </authorList>
    </citation>
    <scope>NUCLEOTIDE SEQUENCE [LARGE SCALE GENOMIC DNA]</scope>
    <source>
        <strain evidence="1 2">AU10664</strain>
        <plasmid evidence="1 2">unnamed1</plasmid>
    </source>
</reference>
<dbReference type="OrthoDB" id="9182903at2"/>
<dbReference type="RefSeq" id="WP_066665905.1">
    <property type="nucleotide sequence ID" value="NZ_CBCSCL010000020.1"/>
</dbReference>
<proteinExistence type="predicted"/>
<dbReference type="EMBL" id="CP016173">
    <property type="protein sequence ID" value="ANN80862.1"/>
    <property type="molecule type" value="Genomic_DNA"/>
</dbReference>
<geneLocation type="plasmid" evidence="1 2">
    <name>unnamed1</name>
</geneLocation>
<sequence length="277" mass="31166">MAEHPKSHEVEALTPLQEEALATFRDKNGRNWKSALRDCWERARYPGMTEEHSAALQRVRNTLGPEWLMKYRVPELQKSPQVDRYERINGIKNRLAQGGDDPKWLDQLIETMRTQDIASLADSEITRVFGSVMLSHFCIEYVKSARACGLTLDDVRPATALGQHASVGPDDVSARVDEAERRLRALGLEILSEAEIAAWNRDKNEHGALYPDVSLTGWVELDGFLTKEFYVRDAGGDAIGVYRKAWFGDYAGSDDKELFITDADGNEIDLDARGLEP</sequence>